<dbReference type="PANTHER" id="PTHR40780:SF2">
    <property type="entry name" value="DUF3669 DOMAIN-CONTAINING PROTEIN"/>
    <property type="match status" value="1"/>
</dbReference>
<sequence>MSTEEAGAPVRLGAGSFATVYVISGGLIAFKEVSYTDNTEKLRQEYEVLDRIYRQCNADSFFAVPRAFGFYNPHTDDFSTTAPGPLSGKWVRTAGTPFVTQDVMAYFQQPTYAMDRVHALPIHARRYLSKCYFPPQLSDGPALCRLYLGRDYTGAAPSRFINTLNFPLDEARYTQLATRFQFLPSAADIARAMGSMLSSLHHRAFVDARDVEFVLGGDGGAGFTFFLIDFNQVRTWDKRPESVDQLASAFFANDPYYPRPRTSDALYNGFKAAYLSSCNDEGVSEVLSTAFFDSIESTQAQRDIRRTQEG</sequence>
<protein>
    <recommendedName>
        <fullName evidence="1">DUF3669 domain-containing protein</fullName>
    </recommendedName>
</protein>
<dbReference type="EMBL" id="WIUZ02000010">
    <property type="protein sequence ID" value="KAF9783333.1"/>
    <property type="molecule type" value="Genomic_DNA"/>
</dbReference>
<dbReference type="Proteomes" id="UP000736335">
    <property type="component" value="Unassembled WGS sequence"/>
</dbReference>
<name>A0A9P6L5R6_9AGAM</name>
<reference evidence="2" key="2">
    <citation type="submission" date="2020-11" db="EMBL/GenBank/DDBJ databases">
        <authorList>
            <consortium name="DOE Joint Genome Institute"/>
            <person name="Kuo A."/>
            <person name="Miyauchi S."/>
            <person name="Kiss E."/>
            <person name="Drula E."/>
            <person name="Kohler A."/>
            <person name="Sanchez-Garcia M."/>
            <person name="Andreopoulos B."/>
            <person name="Barry K.W."/>
            <person name="Bonito G."/>
            <person name="Buee M."/>
            <person name="Carver A."/>
            <person name="Chen C."/>
            <person name="Cichocki N."/>
            <person name="Clum A."/>
            <person name="Culley D."/>
            <person name="Crous P.W."/>
            <person name="Fauchery L."/>
            <person name="Girlanda M."/>
            <person name="Hayes R."/>
            <person name="Keri Z."/>
            <person name="Labutti K."/>
            <person name="Lipzen A."/>
            <person name="Lombard V."/>
            <person name="Magnuson J."/>
            <person name="Maillard F."/>
            <person name="Morin E."/>
            <person name="Murat C."/>
            <person name="Nolan M."/>
            <person name="Ohm R."/>
            <person name="Pangilinan J."/>
            <person name="Pereira M."/>
            <person name="Perotto S."/>
            <person name="Peter M."/>
            <person name="Riley R."/>
            <person name="Sitrit Y."/>
            <person name="Stielow B."/>
            <person name="Szollosi G."/>
            <person name="Zifcakova L."/>
            <person name="Stursova M."/>
            <person name="Spatafora J.W."/>
            <person name="Tedersoo L."/>
            <person name="Vaario L.-M."/>
            <person name="Yamada A."/>
            <person name="Yan M."/>
            <person name="Wang P."/>
            <person name="Xu J."/>
            <person name="Bruns T."/>
            <person name="Baldrian P."/>
            <person name="Vilgalys R."/>
            <person name="Henrissat B."/>
            <person name="Grigoriev I.V."/>
            <person name="Hibbett D."/>
            <person name="Nagy L.G."/>
            <person name="Martin F.M."/>
        </authorList>
    </citation>
    <scope>NUCLEOTIDE SEQUENCE</scope>
    <source>
        <strain evidence="2">UH-Tt-Lm1</strain>
    </source>
</reference>
<organism evidence="2 3">
    <name type="scientific">Thelephora terrestris</name>
    <dbReference type="NCBI Taxonomy" id="56493"/>
    <lineage>
        <taxon>Eukaryota</taxon>
        <taxon>Fungi</taxon>
        <taxon>Dikarya</taxon>
        <taxon>Basidiomycota</taxon>
        <taxon>Agaricomycotina</taxon>
        <taxon>Agaricomycetes</taxon>
        <taxon>Thelephorales</taxon>
        <taxon>Thelephoraceae</taxon>
        <taxon>Thelephora</taxon>
    </lineage>
</organism>
<reference evidence="2" key="1">
    <citation type="journal article" date="2020" name="Nat. Commun.">
        <title>Large-scale genome sequencing of mycorrhizal fungi provides insights into the early evolution of symbiotic traits.</title>
        <authorList>
            <person name="Miyauchi S."/>
            <person name="Kiss E."/>
            <person name="Kuo A."/>
            <person name="Drula E."/>
            <person name="Kohler A."/>
            <person name="Sanchez-Garcia M."/>
            <person name="Morin E."/>
            <person name="Andreopoulos B."/>
            <person name="Barry K.W."/>
            <person name="Bonito G."/>
            <person name="Buee M."/>
            <person name="Carver A."/>
            <person name="Chen C."/>
            <person name="Cichocki N."/>
            <person name="Clum A."/>
            <person name="Culley D."/>
            <person name="Crous P.W."/>
            <person name="Fauchery L."/>
            <person name="Girlanda M."/>
            <person name="Hayes R.D."/>
            <person name="Keri Z."/>
            <person name="LaButti K."/>
            <person name="Lipzen A."/>
            <person name="Lombard V."/>
            <person name="Magnuson J."/>
            <person name="Maillard F."/>
            <person name="Murat C."/>
            <person name="Nolan M."/>
            <person name="Ohm R.A."/>
            <person name="Pangilinan J."/>
            <person name="Pereira M.F."/>
            <person name="Perotto S."/>
            <person name="Peter M."/>
            <person name="Pfister S."/>
            <person name="Riley R."/>
            <person name="Sitrit Y."/>
            <person name="Stielow J.B."/>
            <person name="Szollosi G."/>
            <person name="Zifcakova L."/>
            <person name="Stursova M."/>
            <person name="Spatafora J.W."/>
            <person name="Tedersoo L."/>
            <person name="Vaario L.M."/>
            <person name="Yamada A."/>
            <person name="Yan M."/>
            <person name="Wang P."/>
            <person name="Xu J."/>
            <person name="Bruns T."/>
            <person name="Baldrian P."/>
            <person name="Vilgalys R."/>
            <person name="Dunand C."/>
            <person name="Henrissat B."/>
            <person name="Grigoriev I.V."/>
            <person name="Hibbett D."/>
            <person name="Nagy L.G."/>
            <person name="Martin F.M."/>
        </authorList>
    </citation>
    <scope>NUCLEOTIDE SEQUENCE</scope>
    <source>
        <strain evidence="2">UH-Tt-Lm1</strain>
    </source>
</reference>
<dbReference type="AlphaFoldDB" id="A0A9P6L5R6"/>
<evidence type="ECO:0000313" key="2">
    <source>
        <dbReference type="EMBL" id="KAF9783333.1"/>
    </source>
</evidence>
<dbReference type="InterPro" id="IPR022137">
    <property type="entry name" value="Znf_prot_DUF3669"/>
</dbReference>
<evidence type="ECO:0000259" key="1">
    <source>
        <dbReference type="Pfam" id="PF12417"/>
    </source>
</evidence>
<feature type="domain" description="DUF3669" evidence="1">
    <location>
        <begin position="227"/>
        <end position="277"/>
    </location>
</feature>
<evidence type="ECO:0000313" key="3">
    <source>
        <dbReference type="Proteomes" id="UP000736335"/>
    </source>
</evidence>
<accession>A0A9P6L5R6</accession>
<dbReference type="PANTHER" id="PTHR40780">
    <property type="entry name" value="DUF3669 DOMAIN-CONTAINING PROTEIN"/>
    <property type="match status" value="1"/>
</dbReference>
<dbReference type="OrthoDB" id="2993351at2759"/>
<keyword evidence="3" id="KW-1185">Reference proteome</keyword>
<proteinExistence type="predicted"/>
<dbReference type="Pfam" id="PF12417">
    <property type="entry name" value="DUF3669"/>
    <property type="match status" value="1"/>
</dbReference>
<comment type="caution">
    <text evidence="2">The sequence shown here is derived from an EMBL/GenBank/DDBJ whole genome shotgun (WGS) entry which is preliminary data.</text>
</comment>
<gene>
    <name evidence="2" type="ORF">BJ322DRAFT_146503</name>
</gene>